<keyword evidence="2" id="KW-1185">Reference proteome</keyword>
<dbReference type="PROSITE" id="PS51257">
    <property type="entry name" value="PROKAR_LIPOPROTEIN"/>
    <property type="match status" value="1"/>
</dbReference>
<dbReference type="InterPro" id="IPR036922">
    <property type="entry name" value="Rieske_2Fe-2S_sf"/>
</dbReference>
<protein>
    <recommendedName>
        <fullName evidence="3">Rieske domain-containing protein</fullName>
    </recommendedName>
</protein>
<dbReference type="STRING" id="1640674.SAMN05216323_101511"/>
<evidence type="ECO:0000313" key="2">
    <source>
        <dbReference type="Proteomes" id="UP000199452"/>
    </source>
</evidence>
<dbReference type="Proteomes" id="UP000199452">
    <property type="component" value="Unassembled WGS sequence"/>
</dbReference>
<sequence length="142" mass="15713">MNRTLFFSFFFATLLVMFSSCEKEAKSPVPDVPVYFQGQLTQPDFAPLTNQFNAIKVANQGYRRHGVLVYCSEPGNFLAFDATCPRDLLDGSVVITKDKPFEAVCPICKSVYSLMNFGTTTNGQPLKQYQVSSSGTVITVTN</sequence>
<dbReference type="GO" id="GO:0051537">
    <property type="term" value="F:2 iron, 2 sulfur cluster binding"/>
    <property type="evidence" value="ECO:0007669"/>
    <property type="project" value="InterPro"/>
</dbReference>
<name>A0A1G6I976_9BACT</name>
<proteinExistence type="predicted"/>
<evidence type="ECO:0008006" key="3">
    <source>
        <dbReference type="Google" id="ProtNLM"/>
    </source>
</evidence>
<gene>
    <name evidence="1" type="ORF">SAMN05216323_101511</name>
</gene>
<dbReference type="EMBL" id="FMYP01000015">
    <property type="protein sequence ID" value="SDC02988.1"/>
    <property type="molecule type" value="Genomic_DNA"/>
</dbReference>
<accession>A0A1G6I976</accession>
<reference evidence="1 2" key="1">
    <citation type="submission" date="2016-09" db="EMBL/GenBank/DDBJ databases">
        <authorList>
            <person name="Capua I."/>
            <person name="De Benedictis P."/>
            <person name="Joannis T."/>
            <person name="Lombin L.H."/>
            <person name="Cattoli G."/>
        </authorList>
    </citation>
    <scope>NUCLEOTIDE SEQUENCE [LARGE SCALE GENOMIC DNA]</scope>
    <source>
        <strain evidence="1 2">A7P-90m</strain>
    </source>
</reference>
<dbReference type="AlphaFoldDB" id="A0A1G6I976"/>
<organism evidence="1 2">
    <name type="scientific">Williamwhitmania taraxaci</name>
    <dbReference type="NCBI Taxonomy" id="1640674"/>
    <lineage>
        <taxon>Bacteria</taxon>
        <taxon>Pseudomonadati</taxon>
        <taxon>Bacteroidota</taxon>
        <taxon>Bacteroidia</taxon>
        <taxon>Bacteroidales</taxon>
        <taxon>Williamwhitmaniaceae</taxon>
        <taxon>Williamwhitmania</taxon>
    </lineage>
</organism>
<dbReference type="RefSeq" id="WP_092436809.1">
    <property type="nucleotide sequence ID" value="NZ_FMYP01000015.1"/>
</dbReference>
<dbReference type="Gene3D" id="2.102.10.10">
    <property type="entry name" value="Rieske [2Fe-2S] iron-sulphur domain"/>
    <property type="match status" value="1"/>
</dbReference>
<evidence type="ECO:0000313" key="1">
    <source>
        <dbReference type="EMBL" id="SDC02988.1"/>
    </source>
</evidence>